<protein>
    <submittedName>
        <fullName evidence="8">Aryl-alcohol dehydrogenase</fullName>
    </submittedName>
</protein>
<dbReference type="Gene3D" id="3.90.180.10">
    <property type="entry name" value="Medium-chain alcohol dehydrogenases, catalytic domain"/>
    <property type="match status" value="1"/>
</dbReference>
<evidence type="ECO:0000256" key="1">
    <source>
        <dbReference type="ARBA" id="ARBA00001947"/>
    </source>
</evidence>
<keyword evidence="5" id="KW-0560">Oxidoreductase</keyword>
<dbReference type="GO" id="GO:0016491">
    <property type="term" value="F:oxidoreductase activity"/>
    <property type="evidence" value="ECO:0007669"/>
    <property type="project" value="UniProtKB-KW"/>
</dbReference>
<dbReference type="InterPro" id="IPR011032">
    <property type="entry name" value="GroES-like_sf"/>
</dbReference>
<keyword evidence="4 6" id="KW-0862">Zinc</keyword>
<dbReference type="EMBL" id="FNTL01000004">
    <property type="protein sequence ID" value="SED36312.1"/>
    <property type="molecule type" value="Genomic_DNA"/>
</dbReference>
<evidence type="ECO:0000259" key="7">
    <source>
        <dbReference type="SMART" id="SM00829"/>
    </source>
</evidence>
<dbReference type="InterPro" id="IPR020843">
    <property type="entry name" value="ER"/>
</dbReference>
<evidence type="ECO:0000313" key="9">
    <source>
        <dbReference type="Proteomes" id="UP000183407"/>
    </source>
</evidence>
<name>A0A1H5A1Z7_RHOJO</name>
<dbReference type="PROSITE" id="PS00059">
    <property type="entry name" value="ADH_ZINC"/>
    <property type="match status" value="1"/>
</dbReference>
<reference evidence="9" key="1">
    <citation type="submission" date="2016-10" db="EMBL/GenBank/DDBJ databases">
        <authorList>
            <person name="Varghese N."/>
        </authorList>
    </citation>
    <scope>NUCLEOTIDE SEQUENCE [LARGE SCALE GENOMIC DNA]</scope>
    <source>
        <strain evidence="9">DSM 44719</strain>
    </source>
</reference>
<dbReference type="Gene3D" id="3.40.50.720">
    <property type="entry name" value="NAD(P)-binding Rossmann-like Domain"/>
    <property type="match status" value="1"/>
</dbReference>
<evidence type="ECO:0000256" key="2">
    <source>
        <dbReference type="ARBA" id="ARBA00008072"/>
    </source>
</evidence>
<dbReference type="InterPro" id="IPR013149">
    <property type="entry name" value="ADH-like_C"/>
</dbReference>
<dbReference type="GO" id="GO:0008270">
    <property type="term" value="F:zinc ion binding"/>
    <property type="evidence" value="ECO:0007669"/>
    <property type="project" value="InterPro"/>
</dbReference>
<comment type="similarity">
    <text evidence="2 6">Belongs to the zinc-containing alcohol dehydrogenase family.</text>
</comment>
<dbReference type="Pfam" id="PF08240">
    <property type="entry name" value="ADH_N"/>
    <property type="match status" value="1"/>
</dbReference>
<accession>A0A1H5A1Z7</accession>
<evidence type="ECO:0000256" key="5">
    <source>
        <dbReference type="ARBA" id="ARBA00023002"/>
    </source>
</evidence>
<dbReference type="SUPFAM" id="SSF51735">
    <property type="entry name" value="NAD(P)-binding Rossmann-fold domains"/>
    <property type="match status" value="1"/>
</dbReference>
<dbReference type="SUPFAM" id="SSF50129">
    <property type="entry name" value="GroES-like"/>
    <property type="match status" value="1"/>
</dbReference>
<evidence type="ECO:0000256" key="6">
    <source>
        <dbReference type="RuleBase" id="RU361277"/>
    </source>
</evidence>
<organism evidence="8 9">
    <name type="scientific">Rhodococcus jostii</name>
    <dbReference type="NCBI Taxonomy" id="132919"/>
    <lineage>
        <taxon>Bacteria</taxon>
        <taxon>Bacillati</taxon>
        <taxon>Actinomycetota</taxon>
        <taxon>Actinomycetes</taxon>
        <taxon>Mycobacteriales</taxon>
        <taxon>Nocardiaceae</taxon>
        <taxon>Rhodococcus</taxon>
    </lineage>
</organism>
<dbReference type="PANTHER" id="PTHR43350:SF17">
    <property type="entry name" value="NAD-DEPENDENT ALCOHOL DEHYDROGENASE"/>
    <property type="match status" value="1"/>
</dbReference>
<dbReference type="InterPro" id="IPR013154">
    <property type="entry name" value="ADH-like_N"/>
</dbReference>
<sequence length="383" mass="39421">MPANRQRHKQLELGAIVQISAAVIHEVAGDFAIETVSLSEPGDNEVLVEIAGVGLCHTDLAVKEGHLPFPLPGVVGHEGSGTVVRVGPGVTKVSEGDKVAISFNSCGQCAHCGKGEPAYCHNFMAFNFGGVRPDGSSALAAGDAALGGNFFGQSSLATHAIAHERNVVKVADDAPLELVGPLGCGIQTGAGAVLNSLDVDPGSSLVVVGAGSVGLASVLAAVVREVGVIIVVEPHQSRRELALSLGATHVVDPADGALSEQIRGIVPDGVDYAIDTTALVPVLDQILQSLGVRGSLGLIGVPADPAATIPIGMMSTQLFGLTIRGIVEGDADPDTFIPYLLDLHRQGKFPFDKLITTMPFSQINEAVAVQHRGEAVKIVLVHE</sequence>
<dbReference type="InterPro" id="IPR036291">
    <property type="entry name" value="NAD(P)-bd_dom_sf"/>
</dbReference>
<dbReference type="Pfam" id="PF00107">
    <property type="entry name" value="ADH_zinc_N"/>
    <property type="match status" value="1"/>
</dbReference>
<evidence type="ECO:0000313" key="8">
    <source>
        <dbReference type="EMBL" id="SED36312.1"/>
    </source>
</evidence>
<dbReference type="SMART" id="SM00829">
    <property type="entry name" value="PKS_ER"/>
    <property type="match status" value="1"/>
</dbReference>
<evidence type="ECO:0000256" key="4">
    <source>
        <dbReference type="ARBA" id="ARBA00022833"/>
    </source>
</evidence>
<comment type="cofactor">
    <cofactor evidence="1 6">
        <name>Zn(2+)</name>
        <dbReference type="ChEBI" id="CHEBI:29105"/>
    </cofactor>
</comment>
<gene>
    <name evidence="8" type="ORF">SAMN04490220_4288</name>
</gene>
<dbReference type="Proteomes" id="UP000183407">
    <property type="component" value="Unassembled WGS sequence"/>
</dbReference>
<dbReference type="AlphaFoldDB" id="A0A1H5A1Z7"/>
<evidence type="ECO:0000256" key="3">
    <source>
        <dbReference type="ARBA" id="ARBA00022723"/>
    </source>
</evidence>
<dbReference type="PANTHER" id="PTHR43350">
    <property type="entry name" value="NAD-DEPENDENT ALCOHOL DEHYDROGENASE"/>
    <property type="match status" value="1"/>
</dbReference>
<proteinExistence type="inferred from homology"/>
<dbReference type="InterPro" id="IPR002328">
    <property type="entry name" value="ADH_Zn_CS"/>
</dbReference>
<keyword evidence="3 6" id="KW-0479">Metal-binding</keyword>
<dbReference type="CDD" id="cd08278">
    <property type="entry name" value="benzyl_alcohol_DH"/>
    <property type="match status" value="1"/>
</dbReference>
<feature type="domain" description="Enoyl reductase (ER)" evidence="7">
    <location>
        <begin position="29"/>
        <end position="380"/>
    </location>
</feature>